<gene>
    <name evidence="4" type="ORF">JIN85_01480</name>
</gene>
<name>A0A934S813_9BACT</name>
<dbReference type="GO" id="GO:0005829">
    <property type="term" value="C:cytosol"/>
    <property type="evidence" value="ECO:0007669"/>
    <property type="project" value="TreeGrafter"/>
</dbReference>
<evidence type="ECO:0000256" key="3">
    <source>
        <dbReference type="SAM" id="SignalP"/>
    </source>
</evidence>
<dbReference type="InterPro" id="IPR015943">
    <property type="entry name" value="WD40/YVTN_repeat-like_dom_sf"/>
</dbReference>
<dbReference type="EMBL" id="JAENIJ010000002">
    <property type="protein sequence ID" value="MBK1881064.1"/>
    <property type="molecule type" value="Genomic_DNA"/>
</dbReference>
<keyword evidence="2" id="KW-0313">Glucose metabolism</keyword>
<dbReference type="GO" id="GO:0006006">
    <property type="term" value="P:glucose metabolic process"/>
    <property type="evidence" value="ECO:0007669"/>
    <property type="project" value="UniProtKB-KW"/>
</dbReference>
<dbReference type="Proteomes" id="UP000603141">
    <property type="component" value="Unassembled WGS sequence"/>
</dbReference>
<dbReference type="Pfam" id="PF10282">
    <property type="entry name" value="Lactonase"/>
    <property type="match status" value="1"/>
</dbReference>
<evidence type="ECO:0000313" key="4">
    <source>
        <dbReference type="EMBL" id="MBK1881064.1"/>
    </source>
</evidence>
<evidence type="ECO:0000313" key="5">
    <source>
        <dbReference type="Proteomes" id="UP000603141"/>
    </source>
</evidence>
<dbReference type="PANTHER" id="PTHR30344">
    <property type="entry name" value="6-PHOSPHOGLUCONOLACTONASE-RELATED"/>
    <property type="match status" value="1"/>
</dbReference>
<keyword evidence="3" id="KW-0732">Signal</keyword>
<keyword evidence="5" id="KW-1185">Reference proteome</keyword>
<proteinExistence type="inferred from homology"/>
<dbReference type="GO" id="GO:0017057">
    <property type="term" value="F:6-phosphogluconolactonase activity"/>
    <property type="evidence" value="ECO:0007669"/>
    <property type="project" value="TreeGrafter"/>
</dbReference>
<keyword evidence="2" id="KW-0119">Carbohydrate metabolism</keyword>
<accession>A0A934S813</accession>
<dbReference type="InterPro" id="IPR011048">
    <property type="entry name" value="Haem_d1_sf"/>
</dbReference>
<organism evidence="4 5">
    <name type="scientific">Luteolibacter pohnpeiensis</name>
    <dbReference type="NCBI Taxonomy" id="454153"/>
    <lineage>
        <taxon>Bacteria</taxon>
        <taxon>Pseudomonadati</taxon>
        <taxon>Verrucomicrobiota</taxon>
        <taxon>Verrucomicrobiia</taxon>
        <taxon>Verrucomicrobiales</taxon>
        <taxon>Verrucomicrobiaceae</taxon>
        <taxon>Luteolibacter</taxon>
    </lineage>
</organism>
<feature type="signal peptide" evidence="3">
    <location>
        <begin position="1"/>
        <end position="26"/>
    </location>
</feature>
<comment type="similarity">
    <text evidence="1">Belongs to the cycloisomerase 2 family.</text>
</comment>
<evidence type="ECO:0000256" key="2">
    <source>
        <dbReference type="ARBA" id="ARBA00022526"/>
    </source>
</evidence>
<dbReference type="SUPFAM" id="SSF51004">
    <property type="entry name" value="C-terminal (heme d1) domain of cytochrome cd1-nitrite reductase"/>
    <property type="match status" value="1"/>
</dbReference>
<reference evidence="4" key="1">
    <citation type="submission" date="2021-01" db="EMBL/GenBank/DDBJ databases">
        <title>Modified the classification status of verrucomicrobia.</title>
        <authorList>
            <person name="Feng X."/>
        </authorList>
    </citation>
    <scope>NUCLEOTIDE SEQUENCE</scope>
    <source>
        <strain evidence="4">KCTC 22041</strain>
    </source>
</reference>
<feature type="chain" id="PRO_5036816614" evidence="3">
    <location>
        <begin position="27"/>
        <end position="380"/>
    </location>
</feature>
<comment type="caution">
    <text evidence="4">The sequence shown here is derived from an EMBL/GenBank/DDBJ whole genome shotgun (WGS) entry which is preliminary data.</text>
</comment>
<dbReference type="Gene3D" id="2.130.10.10">
    <property type="entry name" value="YVTN repeat-like/Quinoprotein amine dehydrogenase"/>
    <property type="match status" value="1"/>
</dbReference>
<dbReference type="InterPro" id="IPR019405">
    <property type="entry name" value="Lactonase_7-beta_prop"/>
</dbReference>
<protein>
    <submittedName>
        <fullName evidence="4">Lactonase family protein</fullName>
    </submittedName>
</protein>
<evidence type="ECO:0000256" key="1">
    <source>
        <dbReference type="ARBA" id="ARBA00005564"/>
    </source>
</evidence>
<dbReference type="AlphaFoldDB" id="A0A934S813"/>
<sequence length="380" mass="41554">MMRKTSCWIACLLFTCGIQPWSTAKADTLFIGTDSGGGKSKGIYHLEFDSGSGQLGEPELAATYTNPGFLVQNPVKPILYCCGVPKGDFGKGVGSVAAFRILENRKLEFIKEISSGGINACHVAVDRLGRTVAVANYSDGSFSTIRLDQEGIPEKLVSTIGHDAKGPNANRQDRAHAHGVYFTKDNRHLWMPDLGLDRVFVCDFNPETSAVVENPEMDLRLSPGDGPRHLAFSKDEKNVYVINELANRVSVFTKNPDSGKYDAIQSINTLPESYRGSNTTAEIEIHPNGKFVYGSNRGDDSIALFQRDEQTGKLEWVKTFACGGKTPRHFKIDPSGKWLICAHQDSDSIEVRSIDPKTGFLGDIASSVTCPKPICVLFAR</sequence>
<dbReference type="PANTHER" id="PTHR30344:SF1">
    <property type="entry name" value="6-PHOSPHOGLUCONOLACTONASE"/>
    <property type="match status" value="1"/>
</dbReference>
<dbReference type="InterPro" id="IPR050282">
    <property type="entry name" value="Cycloisomerase_2"/>
</dbReference>
<dbReference type="RefSeq" id="WP_200266892.1">
    <property type="nucleotide sequence ID" value="NZ_JAENIJ010000002.1"/>
</dbReference>